<organism evidence="1 2">
    <name type="scientific">Caerostris darwini</name>
    <dbReference type="NCBI Taxonomy" id="1538125"/>
    <lineage>
        <taxon>Eukaryota</taxon>
        <taxon>Metazoa</taxon>
        <taxon>Ecdysozoa</taxon>
        <taxon>Arthropoda</taxon>
        <taxon>Chelicerata</taxon>
        <taxon>Arachnida</taxon>
        <taxon>Araneae</taxon>
        <taxon>Araneomorphae</taxon>
        <taxon>Entelegynae</taxon>
        <taxon>Araneoidea</taxon>
        <taxon>Araneidae</taxon>
        <taxon>Caerostris</taxon>
    </lineage>
</organism>
<accession>A0AAV4V5W0</accession>
<evidence type="ECO:0000313" key="2">
    <source>
        <dbReference type="Proteomes" id="UP001054837"/>
    </source>
</evidence>
<gene>
    <name evidence="1" type="ORF">CDAR_81971</name>
</gene>
<proteinExistence type="predicted"/>
<comment type="caution">
    <text evidence="1">The sequence shown here is derived from an EMBL/GenBank/DDBJ whole genome shotgun (WGS) entry which is preliminary data.</text>
</comment>
<name>A0AAV4V5W0_9ARAC</name>
<keyword evidence="2" id="KW-1185">Reference proteome</keyword>
<reference evidence="1 2" key="1">
    <citation type="submission" date="2021-06" db="EMBL/GenBank/DDBJ databases">
        <title>Caerostris darwini draft genome.</title>
        <authorList>
            <person name="Kono N."/>
            <person name="Arakawa K."/>
        </authorList>
    </citation>
    <scope>NUCLEOTIDE SEQUENCE [LARGE SCALE GENOMIC DNA]</scope>
</reference>
<protein>
    <submittedName>
        <fullName evidence="1">Uncharacterized protein</fullName>
    </submittedName>
</protein>
<evidence type="ECO:0000313" key="1">
    <source>
        <dbReference type="EMBL" id="GIY65691.1"/>
    </source>
</evidence>
<dbReference type="Proteomes" id="UP001054837">
    <property type="component" value="Unassembled WGS sequence"/>
</dbReference>
<sequence>METGSACTFNIAVSINRLQCLKARDEYSYLLALWLKCVQKQHYVQRQHNCSIALGRKSPVNNHRCIYAWLIINPLLREDACLPLCAAVDHPLEQQIYGGGNLILEENLCAFTVVIFGNYSEQRCEATLW</sequence>
<dbReference type="AlphaFoldDB" id="A0AAV4V5W0"/>
<dbReference type="EMBL" id="BPLQ01012460">
    <property type="protein sequence ID" value="GIY65691.1"/>
    <property type="molecule type" value="Genomic_DNA"/>
</dbReference>